<dbReference type="Proteomes" id="UP000003781">
    <property type="component" value="Unassembled WGS sequence"/>
</dbReference>
<dbReference type="EMBL" id="AAXW01000126">
    <property type="protein sequence ID" value="EAZ87976.1"/>
    <property type="molecule type" value="Genomic_DNA"/>
</dbReference>
<evidence type="ECO:0000313" key="5">
    <source>
        <dbReference type="EMBL" id="EAZ87976.1"/>
    </source>
</evidence>
<dbReference type="GO" id="GO:0043041">
    <property type="term" value="P:amino acid activation for nonribosomal peptide biosynthetic process"/>
    <property type="evidence" value="ECO:0007669"/>
    <property type="project" value="TreeGrafter"/>
</dbReference>
<dbReference type="FunFam" id="1.10.1200.10:FF:000005">
    <property type="entry name" value="Nonribosomal peptide synthetase 1"/>
    <property type="match status" value="1"/>
</dbReference>
<evidence type="ECO:0000259" key="4">
    <source>
        <dbReference type="PROSITE" id="PS50075"/>
    </source>
</evidence>
<proteinExistence type="predicted"/>
<keyword evidence="6" id="KW-1185">Reference proteome</keyword>
<keyword evidence="2" id="KW-0596">Phosphopantetheine</keyword>
<accession>A3IZX2</accession>
<comment type="cofactor">
    <cofactor evidence="1">
        <name>pantetheine 4'-phosphate</name>
        <dbReference type="ChEBI" id="CHEBI:47942"/>
    </cofactor>
</comment>
<dbReference type="RefSeq" id="WP_008278936.1">
    <property type="nucleotide sequence ID" value="NZ_AAXW01000126.1"/>
</dbReference>
<dbReference type="PANTHER" id="PTHR45527:SF14">
    <property type="entry name" value="PLIPASTATIN SYNTHASE SUBUNIT B"/>
    <property type="match status" value="1"/>
</dbReference>
<dbReference type="InterPro" id="IPR036736">
    <property type="entry name" value="ACP-like_sf"/>
</dbReference>
<name>A3IZX2_9CHRO</name>
<dbReference type="PROSITE" id="PS50075">
    <property type="entry name" value="CARRIER"/>
    <property type="match status" value="1"/>
</dbReference>
<dbReference type="Pfam" id="PF00550">
    <property type="entry name" value="PP-binding"/>
    <property type="match status" value="1"/>
</dbReference>
<gene>
    <name evidence="5" type="ORF">CY0110_07836</name>
</gene>
<dbReference type="GO" id="GO:0044550">
    <property type="term" value="P:secondary metabolite biosynthetic process"/>
    <property type="evidence" value="ECO:0007669"/>
    <property type="project" value="TreeGrafter"/>
</dbReference>
<evidence type="ECO:0000256" key="2">
    <source>
        <dbReference type="ARBA" id="ARBA00022450"/>
    </source>
</evidence>
<dbReference type="SMART" id="SM00823">
    <property type="entry name" value="PKS_PP"/>
    <property type="match status" value="1"/>
</dbReference>
<dbReference type="InterPro" id="IPR020806">
    <property type="entry name" value="PKS_PP-bd"/>
</dbReference>
<evidence type="ECO:0000313" key="6">
    <source>
        <dbReference type="Proteomes" id="UP000003781"/>
    </source>
</evidence>
<feature type="domain" description="Carrier" evidence="4">
    <location>
        <begin position="205"/>
        <end position="280"/>
    </location>
</feature>
<protein>
    <submittedName>
        <fullName evidence="5">Amino acid adenylation</fullName>
    </submittedName>
</protein>
<dbReference type="GO" id="GO:0005829">
    <property type="term" value="C:cytosol"/>
    <property type="evidence" value="ECO:0007669"/>
    <property type="project" value="TreeGrafter"/>
</dbReference>
<dbReference type="eggNOG" id="COG3882">
    <property type="taxonomic scope" value="Bacteria"/>
</dbReference>
<dbReference type="PANTHER" id="PTHR45527">
    <property type="entry name" value="NONRIBOSOMAL PEPTIDE SYNTHETASE"/>
    <property type="match status" value="1"/>
</dbReference>
<dbReference type="GO" id="GO:0031177">
    <property type="term" value="F:phosphopantetheine binding"/>
    <property type="evidence" value="ECO:0007669"/>
    <property type="project" value="InterPro"/>
</dbReference>
<dbReference type="PROSITE" id="PS00012">
    <property type="entry name" value="PHOSPHOPANTETHEINE"/>
    <property type="match status" value="1"/>
</dbReference>
<organism evidence="5 6">
    <name type="scientific">Crocosphaera chwakensis CCY0110</name>
    <dbReference type="NCBI Taxonomy" id="391612"/>
    <lineage>
        <taxon>Bacteria</taxon>
        <taxon>Bacillati</taxon>
        <taxon>Cyanobacteriota</taxon>
        <taxon>Cyanophyceae</taxon>
        <taxon>Oscillatoriophycideae</taxon>
        <taxon>Chroococcales</taxon>
        <taxon>Aphanothecaceae</taxon>
        <taxon>Crocosphaera</taxon>
        <taxon>Crocosphaera chwakensis</taxon>
    </lineage>
</organism>
<dbReference type="AlphaFoldDB" id="A3IZX2"/>
<sequence>AQLTQRTNQFNLSTIRRKEREIEELLNTRELEGKSIRVKDRFGNYGLVGILLYRTQSTKLIVDTLLLSCRVLGRGVEYEMVKYLGQVAQEKNLSPIEIPYYPTAKNQPVKDFLEKIAKKQSQPTEKGELFEFASEELVNLSFTAKEPEASRTQKSPNLVEKTSFVAPCELLREIGTKLRNPEEIWHDIAERQQNIRSEKIGEYVPPRNQLEEQLALIWQEVLKVDRVGIYDNFFELGGNSLLATQVISRIRESFQLEVSVQALFSWSTLTELAEYINNLTWTFKQTQSETETNNEDYEEGEL</sequence>
<dbReference type="SUPFAM" id="SSF47336">
    <property type="entry name" value="ACP-like"/>
    <property type="match status" value="1"/>
</dbReference>
<comment type="caution">
    <text evidence="5">The sequence shown here is derived from an EMBL/GenBank/DDBJ whole genome shotgun (WGS) entry which is preliminary data.</text>
</comment>
<feature type="non-terminal residue" evidence="5">
    <location>
        <position position="1"/>
    </location>
</feature>
<dbReference type="InterPro" id="IPR009081">
    <property type="entry name" value="PP-bd_ACP"/>
</dbReference>
<reference evidence="5 6" key="1">
    <citation type="submission" date="2007-03" db="EMBL/GenBank/DDBJ databases">
        <authorList>
            <person name="Stal L."/>
            <person name="Ferriera S."/>
            <person name="Johnson J."/>
            <person name="Kravitz S."/>
            <person name="Beeson K."/>
            <person name="Sutton G."/>
            <person name="Rogers Y.-H."/>
            <person name="Friedman R."/>
            <person name="Frazier M."/>
            <person name="Venter J.C."/>
        </authorList>
    </citation>
    <scope>NUCLEOTIDE SEQUENCE [LARGE SCALE GENOMIC DNA]</scope>
    <source>
        <strain evidence="5 6">CCY0110</strain>
    </source>
</reference>
<dbReference type="Gene3D" id="1.10.1200.10">
    <property type="entry name" value="ACP-like"/>
    <property type="match status" value="1"/>
</dbReference>
<keyword evidence="3" id="KW-0597">Phosphoprotein</keyword>
<dbReference type="eggNOG" id="COG1020">
    <property type="taxonomic scope" value="Bacteria"/>
</dbReference>
<evidence type="ECO:0000256" key="3">
    <source>
        <dbReference type="ARBA" id="ARBA00022553"/>
    </source>
</evidence>
<evidence type="ECO:0000256" key="1">
    <source>
        <dbReference type="ARBA" id="ARBA00001957"/>
    </source>
</evidence>
<dbReference type="InterPro" id="IPR006162">
    <property type="entry name" value="Ppantetheine_attach_site"/>
</dbReference>